<dbReference type="EMBL" id="BSXW01000074">
    <property type="protein sequence ID" value="GMF11450.1"/>
    <property type="molecule type" value="Genomic_DNA"/>
</dbReference>
<keyword evidence="2" id="KW-0732">Signal</keyword>
<accession>A0A9W6TF74</accession>
<feature type="signal peptide" evidence="2">
    <location>
        <begin position="1"/>
        <end position="20"/>
    </location>
</feature>
<comment type="caution">
    <text evidence="3">The sequence shown here is derived from an EMBL/GenBank/DDBJ whole genome shotgun (WGS) entry which is preliminary data.</text>
</comment>
<feature type="chain" id="PRO_5040975313" evidence="2">
    <location>
        <begin position="21"/>
        <end position="295"/>
    </location>
</feature>
<dbReference type="InterPro" id="IPR032675">
    <property type="entry name" value="LRR_dom_sf"/>
</dbReference>
<organism evidence="3 4">
    <name type="scientific">Phytophthora lilii</name>
    <dbReference type="NCBI Taxonomy" id="2077276"/>
    <lineage>
        <taxon>Eukaryota</taxon>
        <taxon>Sar</taxon>
        <taxon>Stramenopiles</taxon>
        <taxon>Oomycota</taxon>
        <taxon>Peronosporomycetes</taxon>
        <taxon>Peronosporales</taxon>
        <taxon>Peronosporaceae</taxon>
        <taxon>Phytophthora</taxon>
    </lineage>
</organism>
<dbReference type="Gene3D" id="3.80.10.10">
    <property type="entry name" value="Ribonuclease Inhibitor"/>
    <property type="match status" value="1"/>
</dbReference>
<evidence type="ECO:0000256" key="2">
    <source>
        <dbReference type="SAM" id="SignalP"/>
    </source>
</evidence>
<dbReference type="OrthoDB" id="266138at2759"/>
<keyword evidence="1" id="KW-1133">Transmembrane helix</keyword>
<protein>
    <submittedName>
        <fullName evidence="3">Unnamed protein product</fullName>
    </submittedName>
</protein>
<proteinExistence type="predicted"/>
<evidence type="ECO:0000313" key="3">
    <source>
        <dbReference type="EMBL" id="GMF11450.1"/>
    </source>
</evidence>
<dbReference type="AlphaFoldDB" id="A0A9W6TF74"/>
<dbReference type="Proteomes" id="UP001165083">
    <property type="component" value="Unassembled WGS sequence"/>
</dbReference>
<sequence>MNFVWVGCLLGGTSVDGVAATTCSTSSATVSNYAGYAAAMIEYEDCTTKVVKVVTASDGATQLDLRSKKIVYVKSLPSVERLTSSSGKLEKLQNLSFPDGVVTLNLSDNPISYVGGVVFPSSLQVLVITSTVKLAEFEVRQTDATLFTTLQTFNVSATTTLTCSDSDAMFRLVQDTLLCVLADDVFNSKYGVAGASSASGSVDVASTTAAPVLQEAHNARRSKYLLFAAIVLSLACVGLLSTLAPRTLYERYQKKKLLRKKKQKQEQHQQQLLPIVQPTILQVPERDPNIAFWDL</sequence>
<evidence type="ECO:0000313" key="4">
    <source>
        <dbReference type="Proteomes" id="UP001165083"/>
    </source>
</evidence>
<keyword evidence="4" id="KW-1185">Reference proteome</keyword>
<gene>
    <name evidence="3" type="ORF">Plil01_000215100</name>
</gene>
<feature type="transmembrane region" description="Helical" evidence="1">
    <location>
        <begin position="224"/>
        <end position="249"/>
    </location>
</feature>
<name>A0A9W6TF74_9STRA</name>
<keyword evidence="1" id="KW-0472">Membrane</keyword>
<reference evidence="3" key="1">
    <citation type="submission" date="2023-04" db="EMBL/GenBank/DDBJ databases">
        <title>Phytophthora lilii NBRC 32176.</title>
        <authorList>
            <person name="Ichikawa N."/>
            <person name="Sato H."/>
            <person name="Tonouchi N."/>
        </authorList>
    </citation>
    <scope>NUCLEOTIDE SEQUENCE</scope>
    <source>
        <strain evidence="3">NBRC 32176</strain>
    </source>
</reference>
<keyword evidence="1" id="KW-0812">Transmembrane</keyword>
<dbReference type="SUPFAM" id="SSF52075">
    <property type="entry name" value="Outer arm dynein light chain 1"/>
    <property type="match status" value="1"/>
</dbReference>
<evidence type="ECO:0000256" key="1">
    <source>
        <dbReference type="SAM" id="Phobius"/>
    </source>
</evidence>